<evidence type="ECO:0000259" key="2">
    <source>
        <dbReference type="Pfam" id="PF13672"/>
    </source>
</evidence>
<dbReference type="Proteomes" id="UP000606193">
    <property type="component" value="Unassembled WGS sequence"/>
</dbReference>
<evidence type="ECO:0000256" key="1">
    <source>
        <dbReference type="SAM" id="MobiDB-lite"/>
    </source>
</evidence>
<keyword evidence="4" id="KW-1185">Reference proteome</keyword>
<dbReference type="SUPFAM" id="SSF81606">
    <property type="entry name" value="PP2C-like"/>
    <property type="match status" value="1"/>
</dbReference>
<evidence type="ECO:0000313" key="3">
    <source>
        <dbReference type="EMBL" id="MBC8563245.1"/>
    </source>
</evidence>
<evidence type="ECO:0000313" key="4">
    <source>
        <dbReference type="Proteomes" id="UP000606193"/>
    </source>
</evidence>
<comment type="caution">
    <text evidence="3">The sequence shown here is derived from an EMBL/GenBank/DDBJ whole genome shotgun (WGS) entry which is preliminary data.</text>
</comment>
<dbReference type="InterPro" id="IPR036457">
    <property type="entry name" value="PPM-type-like_dom_sf"/>
</dbReference>
<dbReference type="EMBL" id="JACRSX010000018">
    <property type="protein sequence ID" value="MBC8563245.1"/>
    <property type="molecule type" value="Genomic_DNA"/>
</dbReference>
<dbReference type="RefSeq" id="WP_249298362.1">
    <property type="nucleotide sequence ID" value="NZ_JACRSX010000018.1"/>
</dbReference>
<accession>A0ABR7N3R1</accession>
<feature type="region of interest" description="Disordered" evidence="1">
    <location>
        <begin position="338"/>
        <end position="373"/>
    </location>
</feature>
<dbReference type="Gene3D" id="3.60.40.10">
    <property type="entry name" value="PPM-type phosphatase domain"/>
    <property type="match status" value="1"/>
</dbReference>
<feature type="domain" description="PPM-type phosphatase" evidence="2">
    <location>
        <begin position="10"/>
        <end position="189"/>
    </location>
</feature>
<dbReference type="Pfam" id="PF13672">
    <property type="entry name" value="PP2C_2"/>
    <property type="match status" value="1"/>
</dbReference>
<gene>
    <name evidence="3" type="ORF">H8704_11530</name>
</gene>
<sequence>MLSYGFSIKGKAHIKAGVVCQDANMHGEIAPGLYVGVAADGVGSARHSDIASGLATEKLVEYLERHIRADYGIDEKKVCLKAGFQYAEKAIEEYVQDCDDMLNEYDTTLHVVLYDGRTVVYGHAGDGGILVRTVSGETKVATFPQKGSDGVSVMPLRAGEQSWEFGYFPERVAAVMLVTDGILERVIQPQLLNLPATREEIQNSDRHKKNVYLSATEFFMNPYCVLGNKNLQDPIDLYHYYINGEFLDAAQDWQLYLDCMRRGYQSMYDAATAEKICSTMTASVPLWNIEDTTDDKTIVCLINENAQIKVPKPEYFYEPDWAKLRQHYEHLLYPAGFGGEDPLAQPQTPGGKEEENSKNRKKGGLFKSVFRNK</sequence>
<proteinExistence type="predicted"/>
<protein>
    <submittedName>
        <fullName evidence="3">Protein phosphatase 2C domain-containing protein</fullName>
    </submittedName>
</protein>
<feature type="compositionally biased region" description="Basic residues" evidence="1">
    <location>
        <begin position="359"/>
        <end position="373"/>
    </location>
</feature>
<dbReference type="InterPro" id="IPR001932">
    <property type="entry name" value="PPM-type_phosphatase-like_dom"/>
</dbReference>
<reference evidence="3 4" key="1">
    <citation type="submission" date="2020-08" db="EMBL/GenBank/DDBJ databases">
        <title>Genome public.</title>
        <authorList>
            <person name="Liu C."/>
            <person name="Sun Q."/>
        </authorList>
    </citation>
    <scope>NUCLEOTIDE SEQUENCE [LARGE SCALE GENOMIC DNA]</scope>
    <source>
        <strain evidence="3 4">NSJ-37</strain>
    </source>
</reference>
<organism evidence="3 4">
    <name type="scientific">Jutongia huaianensis</name>
    <dbReference type="NCBI Taxonomy" id="2763668"/>
    <lineage>
        <taxon>Bacteria</taxon>
        <taxon>Bacillati</taxon>
        <taxon>Bacillota</taxon>
        <taxon>Clostridia</taxon>
        <taxon>Lachnospirales</taxon>
        <taxon>Lachnospiraceae</taxon>
        <taxon>Jutongia</taxon>
    </lineage>
</organism>
<name>A0ABR7N3R1_9FIRM</name>